<gene>
    <name evidence="2" type="ORF">MELIAE_LOCUS3760</name>
</gene>
<evidence type="ECO:0000313" key="3">
    <source>
        <dbReference type="Proteomes" id="UP001154078"/>
    </source>
</evidence>
<proteinExistence type="predicted"/>
<organism evidence="2 3">
    <name type="scientific">Brassicogethes aeneus</name>
    <name type="common">Rape pollen beetle</name>
    <name type="synonym">Meligethes aeneus</name>
    <dbReference type="NCBI Taxonomy" id="1431903"/>
    <lineage>
        <taxon>Eukaryota</taxon>
        <taxon>Metazoa</taxon>
        <taxon>Ecdysozoa</taxon>
        <taxon>Arthropoda</taxon>
        <taxon>Hexapoda</taxon>
        <taxon>Insecta</taxon>
        <taxon>Pterygota</taxon>
        <taxon>Neoptera</taxon>
        <taxon>Endopterygota</taxon>
        <taxon>Coleoptera</taxon>
        <taxon>Polyphaga</taxon>
        <taxon>Cucujiformia</taxon>
        <taxon>Nitidulidae</taxon>
        <taxon>Meligethinae</taxon>
        <taxon>Brassicogethes</taxon>
    </lineage>
</organism>
<reference evidence="2" key="1">
    <citation type="submission" date="2021-12" db="EMBL/GenBank/DDBJ databases">
        <authorList>
            <person name="King R."/>
        </authorList>
    </citation>
    <scope>NUCLEOTIDE SEQUENCE</scope>
</reference>
<feature type="region of interest" description="Disordered" evidence="1">
    <location>
        <begin position="36"/>
        <end position="58"/>
    </location>
</feature>
<name>A0A9P0B028_BRAAE</name>
<evidence type="ECO:0000313" key="2">
    <source>
        <dbReference type="EMBL" id="CAH0551078.1"/>
    </source>
</evidence>
<feature type="compositionally biased region" description="Polar residues" evidence="1">
    <location>
        <begin position="45"/>
        <end position="58"/>
    </location>
</feature>
<dbReference type="AlphaFoldDB" id="A0A9P0B028"/>
<protein>
    <submittedName>
        <fullName evidence="2">Uncharacterized protein</fullName>
    </submittedName>
</protein>
<sequence>MRLEICSIFALDQRTLRNMRIGTIDPKISQLLTKKQARQVKDKTSLQQPSTSTSKRETNVSSIHISYICNDESETMENVVKPSDLHNNHAISTEPSADSDRMDRKYKLQMRLDFKSLPSVCDRYGVSDRAAAAIASAVLEDVGLIKKGDTSKVVDKNKVRRSRQKIRTELQANDDFQNKPLKGLYFDGRKDNTLRQEKVGNKYYRKTVKEEHLSLLQEPESVYIGHIVPASGTAINLCDAIRVFLETKQIDQKELLVIRCDGTIVNTGMKGGVIRLLEEALKRPFHWFVCQLHSNELPLRHLLQDLDGQTTGPHSHKGLTMLWRV</sequence>
<accession>A0A9P0B028</accession>
<keyword evidence="3" id="KW-1185">Reference proteome</keyword>
<feature type="region of interest" description="Disordered" evidence="1">
    <location>
        <begin position="82"/>
        <end position="102"/>
    </location>
</feature>
<evidence type="ECO:0000256" key="1">
    <source>
        <dbReference type="SAM" id="MobiDB-lite"/>
    </source>
</evidence>
<dbReference type="Proteomes" id="UP001154078">
    <property type="component" value="Chromosome 2"/>
</dbReference>
<dbReference type="OrthoDB" id="6782438at2759"/>
<dbReference type="EMBL" id="OV121133">
    <property type="protein sequence ID" value="CAH0551078.1"/>
    <property type="molecule type" value="Genomic_DNA"/>
</dbReference>